<evidence type="ECO:0000256" key="14">
    <source>
        <dbReference type="ARBA" id="ARBA00048988"/>
    </source>
</evidence>
<evidence type="ECO:0000259" key="18">
    <source>
        <dbReference type="PROSITE" id="PS51198"/>
    </source>
</evidence>
<dbReference type="GO" id="GO:0016887">
    <property type="term" value="F:ATP hydrolysis activity"/>
    <property type="evidence" value="ECO:0007669"/>
    <property type="project" value="RHEA"/>
</dbReference>
<dbReference type="PROSITE" id="PS51198">
    <property type="entry name" value="UVRD_HELICASE_ATP_BIND"/>
    <property type="match status" value="1"/>
</dbReference>
<keyword evidence="7 15" id="KW-0269">Exonuclease</keyword>
<keyword evidence="10 15" id="KW-0238">DNA-binding</keyword>
<keyword evidence="11 15" id="KW-0234">DNA repair</keyword>
<dbReference type="GO" id="GO:0003677">
    <property type="term" value="F:DNA binding"/>
    <property type="evidence" value="ECO:0007669"/>
    <property type="project" value="UniProtKB-UniRule"/>
</dbReference>
<dbReference type="InterPro" id="IPR027417">
    <property type="entry name" value="P-loop_NTPase"/>
</dbReference>
<evidence type="ECO:0000256" key="17">
    <source>
        <dbReference type="SAM" id="MobiDB-lite"/>
    </source>
</evidence>
<keyword evidence="5 15" id="KW-0378">Hydrolase</keyword>
<dbReference type="SUPFAM" id="SSF52980">
    <property type="entry name" value="Restriction endonuclease-like"/>
    <property type="match status" value="1"/>
</dbReference>
<feature type="binding site" evidence="15">
    <location>
        <position position="1202"/>
    </location>
    <ligand>
        <name>Mg(2+)</name>
        <dbReference type="ChEBI" id="CHEBI:18420"/>
    </ligand>
</feature>
<dbReference type="Gene3D" id="1.10.486.10">
    <property type="entry name" value="PCRA, domain 4"/>
    <property type="match status" value="1"/>
</dbReference>
<dbReference type="InterPro" id="IPR011335">
    <property type="entry name" value="Restrct_endonuc-II-like"/>
</dbReference>
<evidence type="ECO:0000313" key="20">
    <source>
        <dbReference type="EMBL" id="BAU56910.1"/>
    </source>
</evidence>
<comment type="catalytic activity">
    <reaction evidence="15">
        <text>Exonucleolytic cleavage (in the presence of ATP) in either 5'- to 3'- or 3'- to 5'-direction to yield 5'-phosphooligonucleotides.</text>
        <dbReference type="EC" id="3.1.11.5"/>
    </reaction>
</comment>
<keyword evidence="8 15" id="KW-0067">ATP-binding</keyword>
<dbReference type="InterPro" id="IPR004586">
    <property type="entry name" value="RecB"/>
</dbReference>
<comment type="cofactor">
    <cofactor evidence="15">
        <name>Mg(2+)</name>
        <dbReference type="ChEBI" id="CHEBI:18420"/>
    </cofactor>
    <text evidence="15">Binds 1 Mg(2+) ion per subunit.</text>
</comment>
<dbReference type="GO" id="GO:0005524">
    <property type="term" value="F:ATP binding"/>
    <property type="evidence" value="ECO:0007669"/>
    <property type="project" value="UniProtKB-UniRule"/>
</dbReference>
<comment type="miscellaneous">
    <text evidence="15">In the RecBCD complex, RecB has a slow 3'-5' helicase, an exonuclease activity and loads RecA onto ssDNA, RecD has a fast 5'-3' helicase activity, while RecC stimulates the ATPase and processivity of the RecB helicase and contributes to recognition of the Chi site.</text>
</comment>
<feature type="active site" description="For nuclease activity" evidence="15">
    <location>
        <position position="1202"/>
    </location>
</feature>
<dbReference type="OrthoDB" id="9810135at2"/>
<evidence type="ECO:0000256" key="8">
    <source>
        <dbReference type="ARBA" id="ARBA00022840"/>
    </source>
</evidence>
<organism evidence="20 21">
    <name type="scientific">Halorhodospira halochloris</name>
    <name type="common">Ectothiorhodospira halochloris</name>
    <dbReference type="NCBI Taxonomy" id="1052"/>
    <lineage>
        <taxon>Bacteria</taxon>
        <taxon>Pseudomonadati</taxon>
        <taxon>Pseudomonadota</taxon>
        <taxon>Gammaproteobacteria</taxon>
        <taxon>Chromatiales</taxon>
        <taxon>Ectothiorhodospiraceae</taxon>
        <taxon>Halorhodospira</taxon>
    </lineage>
</organism>
<dbReference type="PANTHER" id="PTHR11070">
    <property type="entry name" value="UVRD / RECB / PCRA DNA HELICASE FAMILY MEMBER"/>
    <property type="match status" value="1"/>
</dbReference>
<evidence type="ECO:0000256" key="12">
    <source>
        <dbReference type="ARBA" id="ARBA00023235"/>
    </source>
</evidence>
<feature type="binding site" evidence="15">
    <location>
        <position position="1070"/>
    </location>
    <ligand>
        <name>Mg(2+)</name>
        <dbReference type="ChEBI" id="CHEBI:18420"/>
    </ligand>
</feature>
<dbReference type="InterPro" id="IPR014017">
    <property type="entry name" value="DNA_helicase_UvrD-like_C"/>
</dbReference>
<evidence type="ECO:0000256" key="5">
    <source>
        <dbReference type="ARBA" id="ARBA00022801"/>
    </source>
</evidence>
<feature type="region of interest" description="Disordered" evidence="17">
    <location>
        <begin position="922"/>
        <end position="961"/>
    </location>
</feature>
<evidence type="ECO:0000256" key="10">
    <source>
        <dbReference type="ARBA" id="ARBA00023125"/>
    </source>
</evidence>
<dbReference type="Gene3D" id="1.10.3170.10">
    <property type="entry name" value="Recbcd, chain B, domain 2"/>
    <property type="match status" value="1"/>
</dbReference>
<evidence type="ECO:0000256" key="11">
    <source>
        <dbReference type="ARBA" id="ARBA00023204"/>
    </source>
</evidence>
<dbReference type="Pfam" id="PF12705">
    <property type="entry name" value="PDDEXK_1"/>
    <property type="match status" value="1"/>
</dbReference>
<comment type="similarity">
    <text evidence="15">Belongs to the helicase family. UvrD subfamily.</text>
</comment>
<evidence type="ECO:0000256" key="6">
    <source>
        <dbReference type="ARBA" id="ARBA00022806"/>
    </source>
</evidence>
<dbReference type="GO" id="GO:0009338">
    <property type="term" value="C:exodeoxyribonuclease V complex"/>
    <property type="evidence" value="ECO:0007669"/>
    <property type="project" value="TreeGrafter"/>
</dbReference>
<feature type="binding site" evidence="16">
    <location>
        <begin position="23"/>
        <end position="30"/>
    </location>
    <ligand>
        <name>ATP</name>
        <dbReference type="ChEBI" id="CHEBI:30616"/>
    </ligand>
</feature>
<evidence type="ECO:0000256" key="13">
    <source>
        <dbReference type="ARBA" id="ARBA00034617"/>
    </source>
</evidence>
<dbReference type="SUPFAM" id="SSF52540">
    <property type="entry name" value="P-loop containing nucleoside triphosphate hydrolases"/>
    <property type="match status" value="1"/>
</dbReference>
<keyword evidence="1 15" id="KW-0540">Nuclease</keyword>
<evidence type="ECO:0000256" key="9">
    <source>
        <dbReference type="ARBA" id="ARBA00022842"/>
    </source>
</evidence>
<evidence type="ECO:0000313" key="21">
    <source>
        <dbReference type="Proteomes" id="UP000218890"/>
    </source>
</evidence>
<keyword evidence="2 15" id="KW-0479">Metal-binding</keyword>
<dbReference type="InterPro" id="IPR011604">
    <property type="entry name" value="PDDEXK-like_dom_sf"/>
</dbReference>
<dbReference type="GO" id="GO:0000724">
    <property type="term" value="P:double-strand break repair via homologous recombination"/>
    <property type="evidence" value="ECO:0007669"/>
    <property type="project" value="UniProtKB-UniRule"/>
</dbReference>
<dbReference type="Pfam" id="PF13361">
    <property type="entry name" value="UvrD_C"/>
    <property type="match status" value="1"/>
</dbReference>
<keyword evidence="21" id="KW-1185">Reference proteome</keyword>
<dbReference type="Pfam" id="PF00580">
    <property type="entry name" value="UvrD-helicase"/>
    <property type="match status" value="1"/>
</dbReference>
<feature type="region of interest" description="Nuclease activity, interacts with RecD and RecA" evidence="15">
    <location>
        <begin position="965"/>
        <end position="1309"/>
    </location>
</feature>
<evidence type="ECO:0000256" key="2">
    <source>
        <dbReference type="ARBA" id="ARBA00022723"/>
    </source>
</evidence>
<feature type="binding site" evidence="15">
    <location>
        <position position="1189"/>
    </location>
    <ligand>
        <name>Mg(2+)</name>
        <dbReference type="ChEBI" id="CHEBI:18420"/>
    </ligand>
</feature>
<feature type="region of interest" description="DNA-binding and helicase activity, interacts with RecC" evidence="15">
    <location>
        <begin position="1"/>
        <end position="910"/>
    </location>
</feature>
<name>A0A0X8X794_HALHR</name>
<dbReference type="InterPro" id="IPR014016">
    <property type="entry name" value="UvrD-like_ATP-bd"/>
</dbReference>
<comment type="catalytic activity">
    <reaction evidence="13 15">
        <text>Couples ATP hydrolysis with the unwinding of duplex DNA by translocating in the 3'-5' direction.</text>
        <dbReference type="EC" id="5.6.2.4"/>
    </reaction>
</comment>
<dbReference type="GO" id="GO:0000287">
    <property type="term" value="F:magnesium ion binding"/>
    <property type="evidence" value="ECO:0007669"/>
    <property type="project" value="UniProtKB-UniRule"/>
</dbReference>
<keyword evidence="9 15" id="KW-0460">Magnesium</keyword>
<gene>
    <name evidence="15 20" type="primary">recB</name>
    <name evidence="20" type="ORF">HH1059_02340</name>
</gene>
<keyword evidence="6 15" id="KW-0347">Helicase</keyword>
<feature type="region of interest" description="Disordered" evidence="17">
    <location>
        <begin position="1008"/>
        <end position="1050"/>
    </location>
</feature>
<dbReference type="PROSITE" id="PS51217">
    <property type="entry name" value="UVRD_HELICASE_CTER"/>
    <property type="match status" value="1"/>
</dbReference>
<feature type="domain" description="UvrD-like helicase C-terminal" evidence="19">
    <location>
        <begin position="527"/>
        <end position="798"/>
    </location>
</feature>
<dbReference type="EC" id="3.1.11.5" evidence="15"/>
<comment type="subunit">
    <text evidence="15">Heterotrimer of RecB, RecC and RecD. All subunits contribute to DNA-binding. Interacts with RecA.</text>
</comment>
<reference evidence="20" key="1">
    <citation type="submission" date="2016-02" db="EMBL/GenBank/DDBJ databases">
        <title>Halorhodospira halochloris DSM-1059 complete genome, version 2.</title>
        <authorList>
            <person name="Tsukatani Y."/>
        </authorList>
    </citation>
    <scope>NUCLEOTIDE SEQUENCE</scope>
    <source>
        <strain evidence="20">DSM 1059</strain>
    </source>
</reference>
<feature type="domain" description="UvrD-like helicase ATP-binding" evidence="18">
    <location>
        <begin position="2"/>
        <end position="488"/>
    </location>
</feature>
<comment type="catalytic activity">
    <reaction evidence="14 15">
        <text>ATP + H2O = ADP + phosphate + H(+)</text>
        <dbReference type="Rhea" id="RHEA:13065"/>
        <dbReference type="ChEBI" id="CHEBI:15377"/>
        <dbReference type="ChEBI" id="CHEBI:15378"/>
        <dbReference type="ChEBI" id="CHEBI:30616"/>
        <dbReference type="ChEBI" id="CHEBI:43474"/>
        <dbReference type="ChEBI" id="CHEBI:456216"/>
        <dbReference type="EC" id="5.6.2.4"/>
    </reaction>
</comment>
<sequence>MSSTDPTTFLLQFPLHGSRLIEASAGTGKTYAIAALYVRLVLDHGADNAFGKRLLPPQILVMTFTEAATQELRDRIRARLTDAARCFRGRAALASGETPLPGAVPDDPDDFLNRLCDDWPAAHWPAAAHRLEEAAQWMDEAAVTTIHAWCLRMLREHAFDSGSLFHQELSSDETELRDEAVHDYWRRHVLPRSADELGLLFEFLGRTPAALLKAIDPLLKQTDTFAAADQETLERRLAAQLAALERAKAPWRDDFEAILASFEQARPGLNGNAYRTEPTQRRLQAMHEWACRPGQLHPRDPVGNGDKDLLIHFSRAEMRAKLKKGKSLPDDLHPAFAALDDQTGLVDPVLESDLLTHAATWIRQRLDAEKRRRAMLGFNDLLTRLRDALDHDAARPDADGGGRLARTIRRQFPVALVDEFQDTDPVQYAIFDRIYDVAADDPSRGLLLIGDPKQAIFGFRGADIHSYLQARQATTGRHATLGTNFRSTEGAVAAVNRLFGQANGHPEGPFLFREDDSSDDPLPFQPVAANGRAETLVFDGVPLTPLTLWHWPDTEADEQAVTSGVYRRRAAASCASAMVELLEAGRAERCGFSTDSKLEPLRPRDMAVLVRSRIEADAIRYELSRRGVRSVYLSDRESVYATPEAVDLLHWLRACAEPESGRRLRAALATATLDRPLAELDRLNHDERFWEERVLQFRGYREIWQQQGVLAMVRRLLHDFDLPRHLLAETDGERRLTNLLHLGELLQRAAVAIDGEHALIRFLAEHCNGDGESADDQILRLESDEALVRVVTIHKSKGLEYPLVFLPFIASFRAKSGRETPLFVRRATEGCAEPTRPQPVFEPTDEDVRAADDERLAEDLRLLYVATTRARHATWMGIAPLAPGGQKQNQLHRSAIGYLLNGREALANDAVKGAMERLAGDSPAIRVAPLPQESDPDQEGGRYHGAAESQTPGRARTPTRRVKEPWWIASYSALPRAEAEWTGAAEAPETAAAATLSEELAAVLTPPALPVDQTQLQPTPLAPAPGGSRHYQPGMFDGDNELRPPSASPEVVTPALHDFPPGPGPGTFLHGLLEWAAEAGFGQVVADPAELREVIARRCQRRGWTAWIDQLGDWVLHLLQAPLLLPVATSPLQLANLTRYQPELEFWLETHWVDARRIDEAVTAATLNGEPRPAMAPKRLNGLLKGFIDLAFEHEGRYYVADYKSNRLGESAAEYTPEAVRAALLNHRYDLQGVLYTVALHRQLKARLPDYDYDRHMGGSVTLFLRGLDAEGQGLHCERPPRTLIETLDAALRDGPDRPAGMSEQGARS</sequence>
<keyword evidence="12 15" id="KW-0413">Isomerase</keyword>
<dbReference type="InterPro" id="IPR038726">
    <property type="entry name" value="PDDEXK_AddAB-type"/>
</dbReference>
<evidence type="ECO:0000256" key="3">
    <source>
        <dbReference type="ARBA" id="ARBA00022741"/>
    </source>
</evidence>
<dbReference type="NCBIfam" id="TIGR00609">
    <property type="entry name" value="recB"/>
    <property type="match status" value="1"/>
</dbReference>
<evidence type="ECO:0000256" key="4">
    <source>
        <dbReference type="ARBA" id="ARBA00022763"/>
    </source>
</evidence>
<evidence type="ECO:0000259" key="19">
    <source>
        <dbReference type="PROSITE" id="PS51217"/>
    </source>
</evidence>
<dbReference type="InterPro" id="IPR000212">
    <property type="entry name" value="DNA_helicase_UvrD/REP"/>
</dbReference>
<evidence type="ECO:0000256" key="16">
    <source>
        <dbReference type="PROSITE-ProRule" id="PRU00560"/>
    </source>
</evidence>
<dbReference type="Proteomes" id="UP000218890">
    <property type="component" value="Chromosome"/>
</dbReference>
<dbReference type="Gene3D" id="3.40.50.300">
    <property type="entry name" value="P-loop containing nucleotide triphosphate hydrolases"/>
    <property type="match status" value="2"/>
</dbReference>
<dbReference type="EMBL" id="AP017372">
    <property type="protein sequence ID" value="BAU56910.1"/>
    <property type="molecule type" value="Genomic_DNA"/>
</dbReference>
<dbReference type="RefSeq" id="WP_096407362.1">
    <property type="nucleotide sequence ID" value="NZ_AP017372.2"/>
</dbReference>
<dbReference type="GO" id="GO:0043138">
    <property type="term" value="F:3'-5' DNA helicase activity"/>
    <property type="evidence" value="ECO:0007669"/>
    <property type="project" value="UniProtKB-UniRule"/>
</dbReference>
<proteinExistence type="inferred from homology"/>
<keyword evidence="4 15" id="KW-0227">DNA damage</keyword>
<comment type="function">
    <text evidence="15">A helicase/nuclease that prepares dsDNA breaks (DSB) for recombinational DNA repair. Binds to DSBs and unwinds DNA via a highly rapid and processive ATP-dependent bidirectional helicase activity. Unwinds dsDNA until it encounters a Chi (crossover hotspot instigator) sequence from the 3' direction. Cuts ssDNA a few nucleotides 3' to the Chi site. The properties and activities of the enzyme are changed at Chi. The Chi-altered holoenzyme produces a long 3'-ssDNA overhang and facilitates RecA-binding to the ssDNA for homologous DNA recombination and repair. Holoenzyme degrades any linearized DNA that is unable to undergo homologous recombination. In the holoenzyme this subunit contributes ATPase, 3'-5' helicase, exonuclease activity and loads RecA onto ssDNA.</text>
</comment>
<dbReference type="GO" id="GO:0008854">
    <property type="term" value="F:exodeoxyribonuclease V activity"/>
    <property type="evidence" value="ECO:0007669"/>
    <property type="project" value="UniProtKB-EC"/>
</dbReference>
<evidence type="ECO:0000256" key="7">
    <source>
        <dbReference type="ARBA" id="ARBA00022839"/>
    </source>
</evidence>
<comment type="domain">
    <text evidence="15">The N-terminal DNA-binding domain is a ssDNA-dependent ATPase and has ATP-dependent 3'-5' helicase function. This domain interacts with RecC.</text>
</comment>
<evidence type="ECO:0000256" key="1">
    <source>
        <dbReference type="ARBA" id="ARBA00022722"/>
    </source>
</evidence>
<evidence type="ECO:0000256" key="15">
    <source>
        <dbReference type="HAMAP-Rule" id="MF_01485"/>
    </source>
</evidence>
<keyword evidence="3 15" id="KW-0547">Nucleotide-binding</keyword>
<dbReference type="HAMAP" id="MF_01485">
    <property type="entry name" value="RecB"/>
    <property type="match status" value="1"/>
</dbReference>
<dbReference type="Gene3D" id="3.90.320.10">
    <property type="match status" value="1"/>
</dbReference>
<dbReference type="EC" id="5.6.2.4" evidence="15"/>
<comment type="domain">
    <text evidence="15">The C-terminal domain has nuclease activity and interacts with RecD. It interacts with RecA, facilitating its loading onto ssDNA.</text>
</comment>
<dbReference type="PANTHER" id="PTHR11070:SF23">
    <property type="entry name" value="RECBCD ENZYME SUBUNIT RECB"/>
    <property type="match status" value="1"/>
</dbReference>
<protein>
    <recommendedName>
        <fullName evidence="15">RecBCD enzyme subunit RecB</fullName>
        <ecNumber evidence="15">3.1.11.5</ecNumber>
        <ecNumber evidence="15">5.6.2.4</ecNumber>
    </recommendedName>
    <alternativeName>
        <fullName evidence="15">DNA 3'-5' helicase subunit RecB</fullName>
    </alternativeName>
    <alternativeName>
        <fullName evidence="15">Exonuclease V subunit RecB</fullName>
        <shortName evidence="15">ExoV subunit RecB</shortName>
    </alternativeName>
    <alternativeName>
        <fullName evidence="15">Helicase/nuclease RecBCD subunit RecB</fullName>
    </alternativeName>
</protein>
<dbReference type="KEGG" id="hhk:HH1059_02340"/>
<dbReference type="GO" id="GO:0005829">
    <property type="term" value="C:cytosol"/>
    <property type="evidence" value="ECO:0007669"/>
    <property type="project" value="TreeGrafter"/>
</dbReference>
<dbReference type="CDD" id="cd22352">
    <property type="entry name" value="RecB_C-like"/>
    <property type="match status" value="1"/>
</dbReference>
<accession>A0A0X8X794</accession>